<reference evidence="6" key="1">
    <citation type="journal article" date="2023" name="Nat. Commun.">
        <title>Diploid and tetraploid genomes of Acorus and the evolution of monocots.</title>
        <authorList>
            <person name="Ma L."/>
            <person name="Liu K.W."/>
            <person name="Li Z."/>
            <person name="Hsiao Y.Y."/>
            <person name="Qi Y."/>
            <person name="Fu T."/>
            <person name="Tang G.D."/>
            <person name="Zhang D."/>
            <person name="Sun W.H."/>
            <person name="Liu D.K."/>
            <person name="Li Y."/>
            <person name="Chen G.Z."/>
            <person name="Liu X.D."/>
            <person name="Liao X.Y."/>
            <person name="Jiang Y.T."/>
            <person name="Yu X."/>
            <person name="Hao Y."/>
            <person name="Huang J."/>
            <person name="Zhao X.W."/>
            <person name="Ke S."/>
            <person name="Chen Y.Y."/>
            <person name="Wu W.L."/>
            <person name="Hsu J.L."/>
            <person name="Lin Y.F."/>
            <person name="Huang M.D."/>
            <person name="Li C.Y."/>
            <person name="Huang L."/>
            <person name="Wang Z.W."/>
            <person name="Zhao X."/>
            <person name="Zhong W.Y."/>
            <person name="Peng D.H."/>
            <person name="Ahmad S."/>
            <person name="Lan S."/>
            <person name="Zhang J.S."/>
            <person name="Tsai W.C."/>
            <person name="Van de Peer Y."/>
            <person name="Liu Z.J."/>
        </authorList>
    </citation>
    <scope>NUCLEOTIDE SEQUENCE</scope>
    <source>
        <strain evidence="6">CP</strain>
    </source>
</reference>
<evidence type="ECO:0000313" key="6">
    <source>
        <dbReference type="EMBL" id="KAK1315907.1"/>
    </source>
</evidence>
<keyword evidence="2" id="KW-0813">Transport</keyword>
<evidence type="ECO:0000259" key="5">
    <source>
        <dbReference type="PROSITE" id="PS50166"/>
    </source>
</evidence>
<dbReference type="SUPFAM" id="SSF48371">
    <property type="entry name" value="ARM repeat"/>
    <property type="match status" value="1"/>
</dbReference>
<dbReference type="Pfam" id="PF03810">
    <property type="entry name" value="IBN_N"/>
    <property type="match status" value="1"/>
</dbReference>
<comment type="subcellular location">
    <subcellularLocation>
        <location evidence="1">Nucleus</location>
    </subcellularLocation>
</comment>
<keyword evidence="7" id="KW-1185">Reference proteome</keyword>
<dbReference type="AlphaFoldDB" id="A0AAV9EUN5"/>
<dbReference type="GO" id="GO:0006611">
    <property type="term" value="P:protein export from nucleus"/>
    <property type="evidence" value="ECO:0007669"/>
    <property type="project" value="TreeGrafter"/>
</dbReference>
<feature type="region of interest" description="Disordered" evidence="4">
    <location>
        <begin position="265"/>
        <end position="284"/>
    </location>
</feature>
<dbReference type="EMBL" id="JAUJYO010000005">
    <property type="protein sequence ID" value="KAK1315907.1"/>
    <property type="molecule type" value="Genomic_DNA"/>
</dbReference>
<gene>
    <name evidence="6" type="ORF">QJS10_CPA05g00115</name>
</gene>
<dbReference type="Proteomes" id="UP001180020">
    <property type="component" value="Unassembled WGS sequence"/>
</dbReference>
<dbReference type="PANTHER" id="PTHR10997:SF29">
    <property type="entry name" value="ARM REPEAT SUPERFAMILY PROTEIN"/>
    <property type="match status" value="1"/>
</dbReference>
<reference evidence="6" key="2">
    <citation type="submission" date="2023-06" db="EMBL/GenBank/DDBJ databases">
        <authorList>
            <person name="Ma L."/>
            <person name="Liu K.-W."/>
            <person name="Li Z."/>
            <person name="Hsiao Y.-Y."/>
            <person name="Qi Y."/>
            <person name="Fu T."/>
            <person name="Tang G."/>
            <person name="Zhang D."/>
            <person name="Sun W.-H."/>
            <person name="Liu D.-K."/>
            <person name="Li Y."/>
            <person name="Chen G.-Z."/>
            <person name="Liu X.-D."/>
            <person name="Liao X.-Y."/>
            <person name="Jiang Y.-T."/>
            <person name="Yu X."/>
            <person name="Hao Y."/>
            <person name="Huang J."/>
            <person name="Zhao X.-W."/>
            <person name="Ke S."/>
            <person name="Chen Y.-Y."/>
            <person name="Wu W.-L."/>
            <person name="Hsu J.-L."/>
            <person name="Lin Y.-F."/>
            <person name="Huang M.-D."/>
            <person name="Li C.-Y."/>
            <person name="Huang L."/>
            <person name="Wang Z.-W."/>
            <person name="Zhao X."/>
            <person name="Zhong W.-Y."/>
            <person name="Peng D.-H."/>
            <person name="Ahmad S."/>
            <person name="Lan S."/>
            <person name="Zhang J.-S."/>
            <person name="Tsai W.-C."/>
            <person name="Van De Peer Y."/>
            <person name="Liu Z.-J."/>
        </authorList>
    </citation>
    <scope>NUCLEOTIDE SEQUENCE</scope>
    <source>
        <strain evidence="6">CP</strain>
        <tissue evidence="6">Leaves</tissue>
    </source>
</reference>
<dbReference type="GO" id="GO:0005049">
    <property type="term" value="F:nuclear export signal receptor activity"/>
    <property type="evidence" value="ECO:0007669"/>
    <property type="project" value="TreeGrafter"/>
</dbReference>
<dbReference type="InterPro" id="IPR001494">
    <property type="entry name" value="Importin-beta_N"/>
</dbReference>
<dbReference type="SMART" id="SM00913">
    <property type="entry name" value="IBN_N"/>
    <property type="match status" value="1"/>
</dbReference>
<evidence type="ECO:0000256" key="4">
    <source>
        <dbReference type="SAM" id="MobiDB-lite"/>
    </source>
</evidence>
<dbReference type="GO" id="GO:0031267">
    <property type="term" value="F:small GTPase binding"/>
    <property type="evidence" value="ECO:0007669"/>
    <property type="project" value="InterPro"/>
</dbReference>
<comment type="caution">
    <text evidence="6">The sequence shown here is derived from an EMBL/GenBank/DDBJ whole genome shotgun (WGS) entry which is preliminary data.</text>
</comment>
<dbReference type="GO" id="GO:0006606">
    <property type="term" value="P:protein import into nucleus"/>
    <property type="evidence" value="ECO:0007669"/>
    <property type="project" value="TreeGrafter"/>
</dbReference>
<accession>A0AAV9EUN5</accession>
<evidence type="ECO:0000256" key="1">
    <source>
        <dbReference type="ARBA" id="ARBA00004123"/>
    </source>
</evidence>
<feature type="domain" description="Importin N-terminal" evidence="5">
    <location>
        <begin position="26"/>
        <end position="94"/>
    </location>
</feature>
<proteinExistence type="predicted"/>
<organism evidence="6 7">
    <name type="scientific">Acorus calamus</name>
    <name type="common">Sweet flag</name>
    <dbReference type="NCBI Taxonomy" id="4465"/>
    <lineage>
        <taxon>Eukaryota</taxon>
        <taxon>Viridiplantae</taxon>
        <taxon>Streptophyta</taxon>
        <taxon>Embryophyta</taxon>
        <taxon>Tracheophyta</taxon>
        <taxon>Spermatophyta</taxon>
        <taxon>Magnoliopsida</taxon>
        <taxon>Liliopsida</taxon>
        <taxon>Acoraceae</taxon>
        <taxon>Acorus</taxon>
    </lineage>
</organism>
<evidence type="ECO:0000256" key="2">
    <source>
        <dbReference type="ARBA" id="ARBA00022448"/>
    </source>
</evidence>
<evidence type="ECO:0000313" key="7">
    <source>
        <dbReference type="Proteomes" id="UP001180020"/>
    </source>
</evidence>
<dbReference type="InterPro" id="IPR011989">
    <property type="entry name" value="ARM-like"/>
</dbReference>
<dbReference type="GO" id="GO:0005829">
    <property type="term" value="C:cytosol"/>
    <property type="evidence" value="ECO:0007669"/>
    <property type="project" value="TreeGrafter"/>
</dbReference>
<name>A0AAV9EUN5_ACOCL</name>
<protein>
    <recommendedName>
        <fullName evidence="5">Importin N-terminal domain-containing protein</fullName>
    </recommendedName>
</protein>
<sequence>METLIAEVSRLLNETLCPGKAVVSAATEALDRLSRLSDFPLSLLSIAMGGENQGQRMAAATYLKNFTRRYMEGRSAGSDAHREFRNRLVQASLCAEPAVLKILVEALRFIVVADFVKENSWPELVPELKSVIQNSNLMRDGSNAQWKTINALTILQTTVKPFQKFDYPKERIVSLAFDVIAHVLETGHGWKLVSPHFSSLLESAIFPALIMNEKDISEWEGDADEYIRKNLPSELDDMSEWTADFFTARKSAISLLGIVSISKGSPVSMSGGSSSSVKRKKGDKRKGKQHYYGVLVAYGSLQDEMSADIYYSLLKALTMPDLGDVSCYPVRASAAGAVAELVQNGYVPPDWLPLLQVVIKRTTDEDGNESSLLYQLLCIIVEEGHEKVAPHSPAIVSTIASVISKFIPPIPEPWPQIVEWGFTALAKIAKVWEDVMPDEDEQNQSSNEYKSGWSTIAQTFSGLLQQAWLRSPQAMEIVTSTLPPPSCLDDASVLLEFIMQFVTEMDDVKQLKIAELLLVWADMISDWDAWEEVEDIAIFHCIQEAVHLHEKYALSSFFPRKGSASASSLPQGSIIEGFGAFISKAMSAYPSATLRACSCVHLLLHFPKFSFETECVKQSLAVAFTSAAFSRFKEIRDKPVAMWRPLLLDSSEDDVHEETEQEFLDRYAQAANAIECETVLEGDVEDEVQELELGTFGEVDPHEVVLLLIEKHHQLLLHGVVLPPQLKTRMLDTFPEYVEKKM</sequence>
<keyword evidence="3" id="KW-0539">Nucleus</keyword>
<dbReference type="PROSITE" id="PS50166">
    <property type="entry name" value="IMPORTIN_B_NT"/>
    <property type="match status" value="1"/>
</dbReference>
<feature type="compositionally biased region" description="Low complexity" evidence="4">
    <location>
        <begin position="265"/>
        <end position="276"/>
    </location>
</feature>
<evidence type="ECO:0000256" key="3">
    <source>
        <dbReference type="ARBA" id="ARBA00023242"/>
    </source>
</evidence>
<dbReference type="GO" id="GO:0005635">
    <property type="term" value="C:nuclear envelope"/>
    <property type="evidence" value="ECO:0007669"/>
    <property type="project" value="TreeGrafter"/>
</dbReference>
<dbReference type="Gene3D" id="1.25.10.10">
    <property type="entry name" value="Leucine-rich Repeat Variant"/>
    <property type="match status" value="2"/>
</dbReference>
<dbReference type="PANTHER" id="PTHR10997">
    <property type="entry name" value="IMPORTIN-7, 8, 11"/>
    <property type="match status" value="1"/>
</dbReference>
<dbReference type="InterPro" id="IPR016024">
    <property type="entry name" value="ARM-type_fold"/>
</dbReference>